<feature type="transmembrane region" description="Helical" evidence="6">
    <location>
        <begin position="72"/>
        <end position="93"/>
    </location>
</feature>
<dbReference type="GO" id="GO:0140359">
    <property type="term" value="F:ABC-type transporter activity"/>
    <property type="evidence" value="ECO:0007669"/>
    <property type="project" value="InterPro"/>
</dbReference>
<name>A0A0C2MVE5_THEKT</name>
<dbReference type="EMBL" id="JWZT01002965">
    <property type="protein sequence ID" value="KII68110.1"/>
    <property type="molecule type" value="Genomic_DNA"/>
</dbReference>
<comment type="subcellular location">
    <subcellularLocation>
        <location evidence="1">Membrane</location>
        <topology evidence="1">Multi-pass membrane protein</topology>
    </subcellularLocation>
</comment>
<evidence type="ECO:0000259" key="7">
    <source>
        <dbReference type="Pfam" id="PF01061"/>
    </source>
</evidence>
<keyword evidence="9" id="KW-1185">Reference proteome</keyword>
<feature type="transmembrane region" description="Helical" evidence="6">
    <location>
        <begin position="37"/>
        <end position="60"/>
    </location>
</feature>
<dbReference type="OrthoDB" id="66620at2759"/>
<dbReference type="GO" id="GO:0005886">
    <property type="term" value="C:plasma membrane"/>
    <property type="evidence" value="ECO:0007669"/>
    <property type="project" value="TreeGrafter"/>
</dbReference>
<evidence type="ECO:0000313" key="8">
    <source>
        <dbReference type="EMBL" id="KII68110.1"/>
    </source>
</evidence>
<evidence type="ECO:0000256" key="6">
    <source>
        <dbReference type="SAM" id="Phobius"/>
    </source>
</evidence>
<feature type="transmembrane region" description="Helical" evidence="6">
    <location>
        <begin position="151"/>
        <end position="175"/>
    </location>
</feature>
<dbReference type="AlphaFoldDB" id="A0A0C2MVE5"/>
<evidence type="ECO:0000313" key="9">
    <source>
        <dbReference type="Proteomes" id="UP000031668"/>
    </source>
</evidence>
<keyword evidence="5 6" id="KW-0472">Membrane</keyword>
<proteinExistence type="predicted"/>
<organism evidence="8 9">
    <name type="scientific">Thelohanellus kitauei</name>
    <name type="common">Myxosporean</name>
    <dbReference type="NCBI Taxonomy" id="669202"/>
    <lineage>
        <taxon>Eukaryota</taxon>
        <taxon>Metazoa</taxon>
        <taxon>Cnidaria</taxon>
        <taxon>Myxozoa</taxon>
        <taxon>Myxosporea</taxon>
        <taxon>Bivalvulida</taxon>
        <taxon>Platysporina</taxon>
        <taxon>Myxobolidae</taxon>
        <taxon>Thelohanellus</taxon>
    </lineage>
</organism>
<dbReference type="Proteomes" id="UP000031668">
    <property type="component" value="Unassembled WGS sequence"/>
</dbReference>
<dbReference type="Pfam" id="PF01061">
    <property type="entry name" value="ABC2_membrane"/>
    <property type="match status" value="1"/>
</dbReference>
<comment type="caution">
    <text evidence="8">The sequence shown here is derived from an EMBL/GenBank/DDBJ whole genome shotgun (WGS) entry which is preliminary data.</text>
</comment>
<accession>A0A0C2MVE5</accession>
<gene>
    <name evidence="8" type="ORF">RF11_06317</name>
</gene>
<protein>
    <submittedName>
        <fullName evidence="8">Protein white</fullName>
    </submittedName>
</protein>
<dbReference type="OMA" id="FWIDIIC"/>
<keyword evidence="3 6" id="KW-0812">Transmembrane</keyword>
<dbReference type="InterPro" id="IPR050352">
    <property type="entry name" value="ABCG_transporters"/>
</dbReference>
<evidence type="ECO:0000256" key="5">
    <source>
        <dbReference type="ARBA" id="ARBA00023136"/>
    </source>
</evidence>
<evidence type="ECO:0000256" key="2">
    <source>
        <dbReference type="ARBA" id="ARBA00022448"/>
    </source>
</evidence>
<dbReference type="PANTHER" id="PTHR48041:SF139">
    <property type="entry name" value="PROTEIN SCARLET"/>
    <property type="match status" value="1"/>
</dbReference>
<reference evidence="8 9" key="1">
    <citation type="journal article" date="2014" name="Genome Biol. Evol.">
        <title>The genome of the myxosporean Thelohanellus kitauei shows adaptations to nutrient acquisition within its fish host.</title>
        <authorList>
            <person name="Yang Y."/>
            <person name="Xiong J."/>
            <person name="Zhou Z."/>
            <person name="Huo F."/>
            <person name="Miao W."/>
            <person name="Ran C."/>
            <person name="Liu Y."/>
            <person name="Zhang J."/>
            <person name="Feng J."/>
            <person name="Wang M."/>
            <person name="Wang M."/>
            <person name="Wang L."/>
            <person name="Yao B."/>
        </authorList>
    </citation>
    <scope>NUCLEOTIDE SEQUENCE [LARGE SCALE GENOMIC DNA]</scope>
    <source>
        <strain evidence="8">Wuqing</strain>
    </source>
</reference>
<evidence type="ECO:0000256" key="3">
    <source>
        <dbReference type="ARBA" id="ARBA00022692"/>
    </source>
</evidence>
<dbReference type="PANTHER" id="PTHR48041">
    <property type="entry name" value="ABC TRANSPORTER G FAMILY MEMBER 28"/>
    <property type="match status" value="1"/>
</dbReference>
<dbReference type="InterPro" id="IPR013525">
    <property type="entry name" value="ABC2_TM"/>
</dbReference>
<evidence type="ECO:0000256" key="1">
    <source>
        <dbReference type="ARBA" id="ARBA00004141"/>
    </source>
</evidence>
<feature type="domain" description="ABC-2 type transporter transmembrane" evidence="7">
    <location>
        <begin position="6"/>
        <end position="114"/>
    </location>
</feature>
<evidence type="ECO:0000256" key="4">
    <source>
        <dbReference type="ARBA" id="ARBA00022989"/>
    </source>
</evidence>
<sequence length="182" mass="20288">MIAHTQIPVFVLMPSAMLLITYFMIGFNYSGVTYFSFWLTLILVSLASVSYGYMISALSSNYETASSLSTPLLIPFMIFGGFFIRSLNVPIYFQWISYISWFRYGLDAMAGAQFRHLQLTCNSKGGFICGNRTTIDGSLAIQMLGISDFGIFINSIALISLNVGFRMLGLIALVVKTKIDER</sequence>
<feature type="transmembrane region" description="Helical" evidence="6">
    <location>
        <begin position="7"/>
        <end position="25"/>
    </location>
</feature>
<keyword evidence="4 6" id="KW-1133">Transmembrane helix</keyword>
<keyword evidence="2" id="KW-0813">Transport</keyword>